<feature type="compositionally biased region" description="Polar residues" evidence="1">
    <location>
        <begin position="11"/>
        <end position="35"/>
    </location>
</feature>
<dbReference type="EMBL" id="JAACJM010000158">
    <property type="protein sequence ID" value="KAF5342741.1"/>
    <property type="molecule type" value="Genomic_DNA"/>
</dbReference>
<dbReference type="Proteomes" id="UP000559256">
    <property type="component" value="Unassembled WGS sequence"/>
</dbReference>
<dbReference type="OrthoDB" id="278430at2759"/>
<dbReference type="AlphaFoldDB" id="A0A8H5CJ56"/>
<feature type="domain" description="SUZ" evidence="2">
    <location>
        <begin position="37"/>
        <end position="124"/>
    </location>
</feature>
<proteinExistence type="predicted"/>
<protein>
    <recommendedName>
        <fullName evidence="2">SUZ domain-containing protein</fullName>
    </recommendedName>
</protein>
<name>A0A8H5CJ56_9AGAR</name>
<feature type="region of interest" description="Disordered" evidence="1">
    <location>
        <begin position="1"/>
        <end position="103"/>
    </location>
</feature>
<gene>
    <name evidence="3" type="ORF">D9758_015926</name>
</gene>
<accession>A0A8H5CJ56</accession>
<keyword evidence="4" id="KW-1185">Reference proteome</keyword>
<evidence type="ECO:0000256" key="1">
    <source>
        <dbReference type="SAM" id="MobiDB-lite"/>
    </source>
</evidence>
<dbReference type="Pfam" id="PF12752">
    <property type="entry name" value="SUZ"/>
    <property type="match status" value="1"/>
</dbReference>
<feature type="compositionally biased region" description="Basic and acidic residues" evidence="1">
    <location>
        <begin position="119"/>
        <end position="135"/>
    </location>
</feature>
<feature type="compositionally biased region" description="Basic and acidic residues" evidence="1">
    <location>
        <begin position="63"/>
        <end position="73"/>
    </location>
</feature>
<dbReference type="PROSITE" id="PS51673">
    <property type="entry name" value="SUZ"/>
    <property type="match status" value="1"/>
</dbReference>
<organism evidence="3 4">
    <name type="scientific">Tetrapyrgos nigripes</name>
    <dbReference type="NCBI Taxonomy" id="182062"/>
    <lineage>
        <taxon>Eukaryota</taxon>
        <taxon>Fungi</taxon>
        <taxon>Dikarya</taxon>
        <taxon>Basidiomycota</taxon>
        <taxon>Agaricomycotina</taxon>
        <taxon>Agaricomycetes</taxon>
        <taxon>Agaricomycetidae</taxon>
        <taxon>Agaricales</taxon>
        <taxon>Marasmiineae</taxon>
        <taxon>Marasmiaceae</taxon>
        <taxon>Tetrapyrgos</taxon>
    </lineage>
</organism>
<evidence type="ECO:0000313" key="4">
    <source>
        <dbReference type="Proteomes" id="UP000559256"/>
    </source>
</evidence>
<sequence length="135" mass="14778">MSIGEDWGFGSDTQDGVISMFSAGSSERPSTSPASGRTDKTSAADLVPPEPTTQPAFKIMRRSQQDHRVKPTEDADSSDVEPSEAGSMGGRSNATGGSGKKWMTIEEREAAYNAARNRISMDFEEKEKEKEKERW</sequence>
<evidence type="ECO:0000259" key="2">
    <source>
        <dbReference type="PROSITE" id="PS51673"/>
    </source>
</evidence>
<reference evidence="3 4" key="1">
    <citation type="journal article" date="2020" name="ISME J.">
        <title>Uncovering the hidden diversity of litter-decomposition mechanisms in mushroom-forming fungi.</title>
        <authorList>
            <person name="Floudas D."/>
            <person name="Bentzer J."/>
            <person name="Ahren D."/>
            <person name="Johansson T."/>
            <person name="Persson P."/>
            <person name="Tunlid A."/>
        </authorList>
    </citation>
    <scope>NUCLEOTIDE SEQUENCE [LARGE SCALE GENOMIC DNA]</scope>
    <source>
        <strain evidence="3 4">CBS 291.85</strain>
    </source>
</reference>
<evidence type="ECO:0000313" key="3">
    <source>
        <dbReference type="EMBL" id="KAF5342741.1"/>
    </source>
</evidence>
<comment type="caution">
    <text evidence="3">The sequence shown here is derived from an EMBL/GenBank/DDBJ whole genome shotgun (WGS) entry which is preliminary data.</text>
</comment>
<feature type="region of interest" description="Disordered" evidence="1">
    <location>
        <begin position="115"/>
        <end position="135"/>
    </location>
</feature>
<dbReference type="InterPro" id="IPR024771">
    <property type="entry name" value="SUZ"/>
</dbReference>